<keyword evidence="3" id="KW-0479">Metal-binding</keyword>
<dbReference type="GO" id="GO:0046872">
    <property type="term" value="F:metal ion binding"/>
    <property type="evidence" value="ECO:0007669"/>
    <property type="project" value="UniProtKB-KW"/>
</dbReference>
<dbReference type="STRING" id="260084.SAMN02927928_0012"/>
<keyword evidence="5" id="KW-0378">Hydrolase</keyword>
<dbReference type="RefSeq" id="WP_090650714.1">
    <property type="nucleotide sequence ID" value="NZ_CBCRYE010000008.1"/>
</dbReference>
<name>A0A1G4TPG3_9CAUL</name>
<dbReference type="Gene3D" id="3.40.50.1820">
    <property type="entry name" value="alpha/beta hydrolase"/>
    <property type="match status" value="2"/>
</dbReference>
<sequence>MKILLGAFAIGMAALTHKAHATPCADLTARPPAGMTITASEATLPASPPVCRLQGQISPVQGSRIGFELWLPLSGWNGKFQMVGNGGYSSALDTRAMTTLINNGYAVAATDTGHTGDDPDFVVGHPEALADWGHRAVHETAMAAKALIARYYGQAPRHSYFSGCSTGGQQALMEAQRYPGDFDGIIAGDPGSNRTRLNLGFLWLYRVSHRADGSLIFPPSKLPMLNKAVLDACAGKDGGLPGDRFLTAPAQCGFKPKQIQCKRGVSDESHCLTKAEVRVAEQIYRGARHPRTGAQLYYGWVKGSEWGWPVYWANPVKPSEPARLNFWRYWVFNDPTWTADRFDFDRDIVRMDQSRGPIDAIDPDLSAFAAAGGKLIQFHGLADPVVPPDESTGYYNQIKTRAGDPSAFFRLFMVPGLGHCQGGPGLTSVAAQDALEQWVENGAAPVSLPGVRFRSMNRADGISFTRPVCAYPATAVYDGKGDPSTAASFTCRVPKPND</sequence>
<comment type="similarity">
    <text evidence="1">Belongs to the tannase family.</text>
</comment>
<evidence type="ECO:0000256" key="6">
    <source>
        <dbReference type="ARBA" id="ARBA00022837"/>
    </source>
</evidence>
<protein>
    <submittedName>
        <fullName evidence="9">Feruloyl esterase</fullName>
    </submittedName>
</protein>
<dbReference type="PANTHER" id="PTHR33938:SF15">
    <property type="entry name" value="FERULOYL ESTERASE B-RELATED"/>
    <property type="match status" value="1"/>
</dbReference>
<evidence type="ECO:0000256" key="4">
    <source>
        <dbReference type="ARBA" id="ARBA00022729"/>
    </source>
</evidence>
<keyword evidence="4 8" id="KW-0732">Signal</keyword>
<keyword evidence="6" id="KW-0106">Calcium</keyword>
<dbReference type="OrthoDB" id="7197884at2"/>
<organism evidence="9 10">
    <name type="scientific">Asticcacaulis taihuensis</name>
    <dbReference type="NCBI Taxonomy" id="260084"/>
    <lineage>
        <taxon>Bacteria</taxon>
        <taxon>Pseudomonadati</taxon>
        <taxon>Pseudomonadota</taxon>
        <taxon>Alphaproteobacteria</taxon>
        <taxon>Caulobacterales</taxon>
        <taxon>Caulobacteraceae</taxon>
        <taxon>Asticcacaulis</taxon>
    </lineage>
</organism>
<gene>
    <name evidence="9" type="ORF">SAMN02927928_0012</name>
</gene>
<dbReference type="Proteomes" id="UP000199150">
    <property type="component" value="Unassembled WGS sequence"/>
</dbReference>
<dbReference type="PANTHER" id="PTHR33938">
    <property type="entry name" value="FERULOYL ESTERASE B-RELATED"/>
    <property type="match status" value="1"/>
</dbReference>
<evidence type="ECO:0000256" key="7">
    <source>
        <dbReference type="ARBA" id="ARBA00023157"/>
    </source>
</evidence>
<dbReference type="SUPFAM" id="SSF53474">
    <property type="entry name" value="alpha/beta-Hydrolases"/>
    <property type="match status" value="1"/>
</dbReference>
<dbReference type="InterPro" id="IPR029058">
    <property type="entry name" value="AB_hydrolase_fold"/>
</dbReference>
<evidence type="ECO:0000313" key="10">
    <source>
        <dbReference type="Proteomes" id="UP000199150"/>
    </source>
</evidence>
<evidence type="ECO:0000256" key="5">
    <source>
        <dbReference type="ARBA" id="ARBA00022801"/>
    </source>
</evidence>
<feature type="chain" id="PRO_5011752031" evidence="8">
    <location>
        <begin position="22"/>
        <end position="498"/>
    </location>
</feature>
<dbReference type="GO" id="GO:0052689">
    <property type="term" value="F:carboxylic ester hydrolase activity"/>
    <property type="evidence" value="ECO:0007669"/>
    <property type="project" value="UniProtKB-KW"/>
</dbReference>
<evidence type="ECO:0000256" key="1">
    <source>
        <dbReference type="ARBA" id="ARBA00006249"/>
    </source>
</evidence>
<reference evidence="10" key="1">
    <citation type="submission" date="2016-10" db="EMBL/GenBank/DDBJ databases">
        <authorList>
            <person name="Varghese N."/>
            <person name="Submissions S."/>
        </authorList>
    </citation>
    <scope>NUCLEOTIDE SEQUENCE [LARGE SCALE GENOMIC DNA]</scope>
    <source>
        <strain evidence="10">CGMCC 1.3431</strain>
    </source>
</reference>
<evidence type="ECO:0000256" key="8">
    <source>
        <dbReference type="SAM" id="SignalP"/>
    </source>
</evidence>
<evidence type="ECO:0000256" key="2">
    <source>
        <dbReference type="ARBA" id="ARBA00022487"/>
    </source>
</evidence>
<accession>A0A1G4TPG3</accession>
<dbReference type="InterPro" id="IPR011118">
    <property type="entry name" value="Tannase/feruloyl_esterase"/>
</dbReference>
<dbReference type="EMBL" id="FMTS01000010">
    <property type="protein sequence ID" value="SCW82665.1"/>
    <property type="molecule type" value="Genomic_DNA"/>
</dbReference>
<evidence type="ECO:0000313" key="9">
    <source>
        <dbReference type="EMBL" id="SCW82665.1"/>
    </source>
</evidence>
<keyword evidence="2" id="KW-0719">Serine esterase</keyword>
<keyword evidence="7" id="KW-1015">Disulfide bond</keyword>
<feature type="signal peptide" evidence="8">
    <location>
        <begin position="1"/>
        <end position="21"/>
    </location>
</feature>
<dbReference type="Pfam" id="PF07519">
    <property type="entry name" value="Tannase"/>
    <property type="match status" value="1"/>
</dbReference>
<proteinExistence type="inferred from homology"/>
<evidence type="ECO:0000256" key="3">
    <source>
        <dbReference type="ARBA" id="ARBA00022723"/>
    </source>
</evidence>
<dbReference type="AlphaFoldDB" id="A0A1G4TPG3"/>
<keyword evidence="10" id="KW-1185">Reference proteome</keyword>